<keyword evidence="1" id="KW-0812">Transmembrane</keyword>
<dbReference type="RefSeq" id="WP_322382446.1">
    <property type="nucleotide sequence ID" value="NZ_WNVM01000630.1"/>
</dbReference>
<accession>A0AAW9ILN0</accession>
<sequence length="139" mass="15614">INIMGVDEVSELIKSTEHRGIILEKSIRKAIVLTFKGEFVKVKCGKENKVGEELISTAAISIKKYKLQFSILISLIVVILMISIFKYRSIDKTVVIETTSEITLEVNSFNRVIDSYSKTEKGGNMLKELNVNNSEIDDS</sequence>
<feature type="transmembrane region" description="Helical" evidence="1">
    <location>
        <begin position="67"/>
        <end position="85"/>
    </location>
</feature>
<evidence type="ECO:0000313" key="3">
    <source>
        <dbReference type="EMBL" id="MDZ5010663.1"/>
    </source>
</evidence>
<comment type="caution">
    <text evidence="3">The sequence shown here is derived from an EMBL/GenBank/DDBJ whole genome shotgun (WGS) entry which is preliminary data.</text>
</comment>
<reference evidence="3" key="1">
    <citation type="submission" date="2019-11" db="EMBL/GenBank/DDBJ databases">
        <title>Characterization of Clostridium perfringens isolates from swine manure treated agricultural soils.</title>
        <authorList>
            <person name="Wushke S.T."/>
        </authorList>
    </citation>
    <scope>NUCLEOTIDE SEQUENCE</scope>
    <source>
        <strain evidence="3">V2</strain>
    </source>
</reference>
<dbReference type="Pfam" id="PF12791">
    <property type="entry name" value="RsgI_N"/>
    <property type="match status" value="1"/>
</dbReference>
<keyword evidence="1" id="KW-1133">Transmembrane helix</keyword>
<keyword evidence="1" id="KW-0472">Membrane</keyword>
<feature type="domain" description="RsgI N-terminal anti-sigma" evidence="2">
    <location>
        <begin position="18"/>
        <end position="65"/>
    </location>
</feature>
<organism evidence="3 4">
    <name type="scientific">Clostridium perfringens</name>
    <dbReference type="NCBI Taxonomy" id="1502"/>
    <lineage>
        <taxon>Bacteria</taxon>
        <taxon>Bacillati</taxon>
        <taxon>Bacillota</taxon>
        <taxon>Clostridia</taxon>
        <taxon>Eubacteriales</taxon>
        <taxon>Clostridiaceae</taxon>
        <taxon>Clostridium</taxon>
    </lineage>
</organism>
<protein>
    <submittedName>
        <fullName evidence="3">Anti-sigma factor domain-containing protein</fullName>
    </submittedName>
</protein>
<dbReference type="Proteomes" id="UP001292368">
    <property type="component" value="Unassembled WGS sequence"/>
</dbReference>
<gene>
    <name evidence="3" type="ORF">GNF77_17535</name>
</gene>
<dbReference type="PROSITE" id="PS51849">
    <property type="entry name" value="RSGI_N"/>
    <property type="match status" value="1"/>
</dbReference>
<evidence type="ECO:0000313" key="4">
    <source>
        <dbReference type="Proteomes" id="UP001292368"/>
    </source>
</evidence>
<dbReference type="AlphaFoldDB" id="A0AAW9ILN0"/>
<evidence type="ECO:0000259" key="2">
    <source>
        <dbReference type="PROSITE" id="PS51849"/>
    </source>
</evidence>
<dbReference type="InterPro" id="IPR024449">
    <property type="entry name" value="Anti-sigma_RsgI_N"/>
</dbReference>
<proteinExistence type="predicted"/>
<feature type="non-terminal residue" evidence="3">
    <location>
        <position position="139"/>
    </location>
</feature>
<dbReference type="EMBL" id="WNVM01000630">
    <property type="protein sequence ID" value="MDZ5010663.1"/>
    <property type="molecule type" value="Genomic_DNA"/>
</dbReference>
<name>A0AAW9ILN0_CLOPF</name>
<feature type="non-terminal residue" evidence="3">
    <location>
        <position position="1"/>
    </location>
</feature>
<evidence type="ECO:0000256" key="1">
    <source>
        <dbReference type="SAM" id="Phobius"/>
    </source>
</evidence>